<proteinExistence type="predicted"/>
<feature type="region of interest" description="Disordered" evidence="1">
    <location>
        <begin position="1"/>
        <end position="28"/>
    </location>
</feature>
<gene>
    <name evidence="2" type="ORF">UFOPK1392_01223</name>
</gene>
<feature type="compositionally biased region" description="Polar residues" evidence="1">
    <location>
        <begin position="1"/>
        <end position="20"/>
    </location>
</feature>
<organism evidence="2">
    <name type="scientific">freshwater metagenome</name>
    <dbReference type="NCBI Taxonomy" id="449393"/>
    <lineage>
        <taxon>unclassified sequences</taxon>
        <taxon>metagenomes</taxon>
        <taxon>ecological metagenomes</taxon>
    </lineage>
</organism>
<accession>A0A6J5YIN8</accession>
<dbReference type="AlphaFoldDB" id="A0A6J5YIN8"/>
<sequence length="84" mass="8853">MTEPSKSARTAHSAMSSSGSARLDGTGSPAWSEWMASCELEKPMAPCSIDLRTSNAIDAISSAVAARWVASCPMTCRRMAQCPT</sequence>
<dbReference type="EMBL" id="CAEMXZ010000046">
    <property type="protein sequence ID" value="CAB4323468.1"/>
    <property type="molecule type" value="Genomic_DNA"/>
</dbReference>
<protein>
    <submittedName>
        <fullName evidence="2">Unannotated protein</fullName>
    </submittedName>
</protein>
<reference evidence="2" key="1">
    <citation type="submission" date="2020-05" db="EMBL/GenBank/DDBJ databases">
        <authorList>
            <person name="Chiriac C."/>
            <person name="Salcher M."/>
            <person name="Ghai R."/>
            <person name="Kavagutti S V."/>
        </authorList>
    </citation>
    <scope>NUCLEOTIDE SEQUENCE</scope>
</reference>
<evidence type="ECO:0000313" key="2">
    <source>
        <dbReference type="EMBL" id="CAB4323468.1"/>
    </source>
</evidence>
<name>A0A6J5YIN8_9ZZZZ</name>
<evidence type="ECO:0000256" key="1">
    <source>
        <dbReference type="SAM" id="MobiDB-lite"/>
    </source>
</evidence>